<dbReference type="PANTHER" id="PTHR33219:SF14">
    <property type="entry name" value="PROTEIN COFACTOR ASSEMBLY OF COMPLEX C SUBUNIT B CCB3, CHLOROPLASTIC-RELATED"/>
    <property type="match status" value="1"/>
</dbReference>
<comment type="similarity">
    <text evidence="1">Belongs to the YggT family.</text>
</comment>
<evidence type="ECO:0000313" key="3">
    <source>
        <dbReference type="Proteomes" id="UP000219573"/>
    </source>
</evidence>
<dbReference type="GO" id="GO:0016020">
    <property type="term" value="C:membrane"/>
    <property type="evidence" value="ECO:0007669"/>
    <property type="project" value="InterPro"/>
</dbReference>
<proteinExistence type="inferred from homology"/>
<dbReference type="Pfam" id="PF02325">
    <property type="entry name" value="CCB3_YggT"/>
    <property type="match status" value="1"/>
</dbReference>
<protein>
    <submittedName>
        <fullName evidence="2">YggT family protein</fullName>
    </submittedName>
</protein>
<keyword evidence="3" id="KW-1185">Reference proteome</keyword>
<evidence type="ECO:0000313" key="2">
    <source>
        <dbReference type="EMBL" id="SNY37969.1"/>
    </source>
</evidence>
<reference evidence="3" key="1">
    <citation type="submission" date="2017-09" db="EMBL/GenBank/DDBJ databases">
        <authorList>
            <person name="Varghese N."/>
            <person name="Submissions S."/>
        </authorList>
    </citation>
    <scope>NUCLEOTIDE SEQUENCE [LARGE SCALE GENOMIC DNA]</scope>
    <source>
        <strain evidence="3">MSL47</strain>
    </source>
</reference>
<dbReference type="RefSeq" id="WP_172431948.1">
    <property type="nucleotide sequence ID" value="NZ_OBDZ01000023.1"/>
</dbReference>
<name>A0A285HQG5_9FIRM</name>
<dbReference type="AlphaFoldDB" id="A0A285HQG5"/>
<dbReference type="PANTHER" id="PTHR33219">
    <property type="entry name" value="YLMG HOMOLOG PROTEIN 2, CHLOROPLASTIC"/>
    <property type="match status" value="1"/>
</dbReference>
<dbReference type="EMBL" id="OBDZ01000023">
    <property type="protein sequence ID" value="SNY37969.1"/>
    <property type="molecule type" value="Genomic_DNA"/>
</dbReference>
<sequence>MLLIYLVDRFFQFYYYLVIARVVMSWVQPPTHHQTMRKIIAFIYRATEPVLGPIREMMPNLGGIDFSPIIALLALQIVRNGVIQLLYHLF</sequence>
<evidence type="ECO:0000256" key="1">
    <source>
        <dbReference type="ARBA" id="ARBA00010894"/>
    </source>
</evidence>
<dbReference type="STRING" id="1413210.U472_01830"/>
<dbReference type="Proteomes" id="UP000219573">
    <property type="component" value="Unassembled WGS sequence"/>
</dbReference>
<organism evidence="2 3">
    <name type="scientific">Orenia metallireducens</name>
    <dbReference type="NCBI Taxonomy" id="1413210"/>
    <lineage>
        <taxon>Bacteria</taxon>
        <taxon>Bacillati</taxon>
        <taxon>Bacillota</taxon>
        <taxon>Clostridia</taxon>
        <taxon>Halanaerobiales</taxon>
        <taxon>Halobacteroidaceae</taxon>
        <taxon>Orenia</taxon>
    </lineage>
</organism>
<accession>A0A285HQG5</accession>
<dbReference type="InterPro" id="IPR003425">
    <property type="entry name" value="CCB3/YggT"/>
</dbReference>
<gene>
    <name evidence="2" type="ORF">SAMN06265827_1236</name>
</gene>